<keyword evidence="2" id="KW-0001">2Fe-2S</keyword>
<dbReference type="RefSeq" id="WP_304457357.1">
    <property type="nucleotide sequence ID" value="NZ_JAUPID010000033.1"/>
</dbReference>
<evidence type="ECO:0000256" key="4">
    <source>
        <dbReference type="ARBA" id="ARBA00023002"/>
    </source>
</evidence>
<evidence type="ECO:0000256" key="5">
    <source>
        <dbReference type="ARBA" id="ARBA00023004"/>
    </source>
</evidence>
<dbReference type="Pfam" id="PF00355">
    <property type="entry name" value="Rieske"/>
    <property type="match status" value="1"/>
</dbReference>
<organism evidence="8 9">
    <name type="scientific">Acinetobacter geminorum</name>
    <dbReference type="NCBI Taxonomy" id="2730922"/>
    <lineage>
        <taxon>Bacteria</taxon>
        <taxon>Pseudomonadati</taxon>
        <taxon>Pseudomonadota</taxon>
        <taxon>Gammaproteobacteria</taxon>
        <taxon>Moraxellales</taxon>
        <taxon>Moraxellaceae</taxon>
        <taxon>Acinetobacter</taxon>
    </lineage>
</organism>
<keyword evidence="9" id="KW-1185">Reference proteome</keyword>
<feature type="domain" description="Rieske" evidence="7">
    <location>
        <begin position="52"/>
        <end position="160"/>
    </location>
</feature>
<evidence type="ECO:0000256" key="2">
    <source>
        <dbReference type="ARBA" id="ARBA00022714"/>
    </source>
</evidence>
<keyword evidence="3" id="KW-0479">Metal-binding</keyword>
<dbReference type="InterPro" id="IPR036922">
    <property type="entry name" value="Rieske_2Fe-2S_sf"/>
</dbReference>
<dbReference type="Gene3D" id="2.102.10.10">
    <property type="entry name" value="Rieske [2Fe-2S] iron-sulphur domain"/>
    <property type="match status" value="1"/>
</dbReference>
<dbReference type="SUPFAM" id="SSF55961">
    <property type="entry name" value="Bet v1-like"/>
    <property type="match status" value="1"/>
</dbReference>
<dbReference type="SUPFAM" id="SSF50022">
    <property type="entry name" value="ISP domain"/>
    <property type="match status" value="1"/>
</dbReference>
<dbReference type="EMBL" id="JAUPID010000033">
    <property type="protein sequence ID" value="MDO7363298.1"/>
    <property type="molecule type" value="Genomic_DNA"/>
</dbReference>
<evidence type="ECO:0000256" key="3">
    <source>
        <dbReference type="ARBA" id="ARBA00022723"/>
    </source>
</evidence>
<dbReference type="PROSITE" id="PS00570">
    <property type="entry name" value="RING_HYDROXYL_ALPHA"/>
    <property type="match status" value="1"/>
</dbReference>
<dbReference type="InterPro" id="IPR015881">
    <property type="entry name" value="ARHD_Rieske_2Fe_2S"/>
</dbReference>
<protein>
    <submittedName>
        <fullName evidence="8">Rieske 2Fe-2S domain-containing protein</fullName>
    </submittedName>
</protein>
<dbReference type="Proteomes" id="UP001175780">
    <property type="component" value="Unassembled WGS sequence"/>
</dbReference>
<keyword evidence="4" id="KW-0560">Oxidoreductase</keyword>
<evidence type="ECO:0000256" key="6">
    <source>
        <dbReference type="ARBA" id="ARBA00023014"/>
    </source>
</evidence>
<gene>
    <name evidence="8" type="ORF">Q5X34_16670</name>
</gene>
<proteinExistence type="inferred from homology"/>
<keyword evidence="5" id="KW-0408">Iron</keyword>
<dbReference type="PROSITE" id="PS51296">
    <property type="entry name" value="RIESKE"/>
    <property type="match status" value="1"/>
</dbReference>
<evidence type="ECO:0000256" key="1">
    <source>
        <dbReference type="ARBA" id="ARBA00008751"/>
    </source>
</evidence>
<reference evidence="8" key="1">
    <citation type="submission" date="2023-07" db="EMBL/GenBank/DDBJ databases">
        <title>Whole genome sequencing of environmental Acinetobacter calcoaceticus-baumannii complex from non-hospital environment.</title>
        <authorList>
            <person name="Wee S.K."/>
            <person name="Khoo E.Z.Y."/>
            <person name="Mohammad T.A.-H."/>
            <person name="Tan S.E.K."/>
            <person name="Yap E.P.H."/>
        </authorList>
    </citation>
    <scope>NUCLEOTIDE SEQUENCE</scope>
    <source>
        <strain evidence="8">PUMA0118</strain>
    </source>
</reference>
<dbReference type="PRINTS" id="PR00090">
    <property type="entry name" value="RNGDIOXGNASE"/>
</dbReference>
<comment type="similarity">
    <text evidence="1">Belongs to the bacterial ring-hydroxylating dioxygenase alpha subunit family.</text>
</comment>
<sequence length="231" mass="26231">MTSSNLKQWNDFIDGCIDFRPNEGVFRIARNMFTEPELFDLEMELIFEKVWIYACHESEIPNNHDFLTVQIGRQPIIVSRDGKGELHAMVNACEHRGATLTRVAKGNQSTFTCPFHAWCYKSDGRLVKVKAPGEYCEDFDKSSRGLKQGRIASYRGFVFVSLDTQATDSLEDFLGDAKLFLDLMVNQSPTGELEVLQGKSSYTFAGNWKLQNENGLDGYHVSTVHYNYVST</sequence>
<dbReference type="CDD" id="cd03469">
    <property type="entry name" value="Rieske_RO_Alpha_N"/>
    <property type="match status" value="1"/>
</dbReference>
<dbReference type="PANTHER" id="PTHR43756:SF1">
    <property type="entry name" value="3-PHENYLPROPIONATE_CINNAMIC ACID DIOXYGENASE SUBUNIT ALPHA"/>
    <property type="match status" value="1"/>
</dbReference>
<keyword evidence="6" id="KW-0411">Iron-sulfur</keyword>
<evidence type="ECO:0000313" key="9">
    <source>
        <dbReference type="Proteomes" id="UP001175780"/>
    </source>
</evidence>
<comment type="caution">
    <text evidence="8">The sequence shown here is derived from an EMBL/GenBank/DDBJ whole genome shotgun (WGS) entry which is preliminary data.</text>
</comment>
<feature type="non-terminal residue" evidence="8">
    <location>
        <position position="231"/>
    </location>
</feature>
<dbReference type="PANTHER" id="PTHR43756">
    <property type="entry name" value="CHOLINE MONOOXYGENASE, CHLOROPLASTIC"/>
    <property type="match status" value="1"/>
</dbReference>
<dbReference type="Gene3D" id="3.90.380.10">
    <property type="entry name" value="Naphthalene 1,2-dioxygenase Alpha Subunit, Chain A, domain 1"/>
    <property type="match status" value="1"/>
</dbReference>
<dbReference type="InterPro" id="IPR017941">
    <property type="entry name" value="Rieske_2Fe-2S"/>
</dbReference>
<accession>A0ABT8ZF18</accession>
<dbReference type="InterPro" id="IPR001663">
    <property type="entry name" value="Rng_hydr_dOase-A"/>
</dbReference>
<evidence type="ECO:0000313" key="8">
    <source>
        <dbReference type="EMBL" id="MDO7363298.1"/>
    </source>
</evidence>
<evidence type="ECO:0000259" key="7">
    <source>
        <dbReference type="PROSITE" id="PS51296"/>
    </source>
</evidence>
<name>A0ABT8ZF18_9GAMM</name>